<comment type="subcellular location">
    <subcellularLocation>
        <location evidence="1">Cell membrane</location>
        <topology evidence="1">Multi-pass membrane protein</topology>
    </subcellularLocation>
</comment>
<dbReference type="EMBL" id="JAWIIJ010000011">
    <property type="protein sequence ID" value="MDV2080160.1"/>
    <property type="molecule type" value="Genomic_DNA"/>
</dbReference>
<evidence type="ECO:0000313" key="8">
    <source>
        <dbReference type="Proteomes" id="UP001269819"/>
    </source>
</evidence>
<feature type="transmembrane region" description="Helical" evidence="6">
    <location>
        <begin position="250"/>
        <end position="273"/>
    </location>
</feature>
<dbReference type="RefSeq" id="WP_316974597.1">
    <property type="nucleotide sequence ID" value="NZ_JAWIIJ010000011.1"/>
</dbReference>
<feature type="transmembrane region" description="Helical" evidence="6">
    <location>
        <begin position="99"/>
        <end position="122"/>
    </location>
</feature>
<feature type="transmembrane region" description="Helical" evidence="6">
    <location>
        <begin position="325"/>
        <end position="348"/>
    </location>
</feature>
<dbReference type="InterPro" id="IPR022791">
    <property type="entry name" value="L-PG_synthase/AglD"/>
</dbReference>
<organism evidence="7 8">
    <name type="scientific">Marinobacter xestospongiae</name>
    <dbReference type="NCBI Taxonomy" id="994319"/>
    <lineage>
        <taxon>Bacteria</taxon>
        <taxon>Pseudomonadati</taxon>
        <taxon>Pseudomonadota</taxon>
        <taxon>Gammaproteobacteria</taxon>
        <taxon>Pseudomonadales</taxon>
        <taxon>Marinobacteraceae</taxon>
        <taxon>Marinobacter</taxon>
    </lineage>
</organism>
<evidence type="ECO:0000256" key="3">
    <source>
        <dbReference type="ARBA" id="ARBA00022692"/>
    </source>
</evidence>
<dbReference type="Pfam" id="PF03706">
    <property type="entry name" value="LPG_synthase_TM"/>
    <property type="match status" value="1"/>
</dbReference>
<keyword evidence="4 6" id="KW-1133">Transmembrane helix</keyword>
<feature type="transmembrane region" description="Helical" evidence="6">
    <location>
        <begin position="60"/>
        <end position="78"/>
    </location>
</feature>
<name>A0ABU3W0V3_9GAMM</name>
<reference evidence="7 8" key="1">
    <citation type="submission" date="2023-10" db="EMBL/GenBank/DDBJ databases">
        <title>Characteristics and mechanism of a salt-tolerant marine origin heterotrophic nitrifying- aerobic denitrifying bacteria Marinobacter xestospongiae HN1.</title>
        <authorList>
            <person name="Qi R."/>
        </authorList>
    </citation>
    <scope>NUCLEOTIDE SEQUENCE [LARGE SCALE GENOMIC DNA]</scope>
    <source>
        <strain evidence="7 8">HN1</strain>
    </source>
</reference>
<feature type="transmembrane region" description="Helical" evidence="6">
    <location>
        <begin position="280"/>
        <end position="299"/>
    </location>
</feature>
<evidence type="ECO:0000256" key="5">
    <source>
        <dbReference type="ARBA" id="ARBA00023136"/>
    </source>
</evidence>
<protein>
    <submittedName>
        <fullName evidence="7">Lysylphosphatidylglycerol synthase transmembrane domain-containing protein</fullName>
    </submittedName>
</protein>
<sequence length="362" mass="40302">MSDTRIDSPSQTSSSREESQGSGTRLLLFSALFLGLTALGLYTIWDRFAGRSITFDDRLLSPISLIAITGLVLLYFLMDGLRLHFTLRALGHRLPMAALFKLVFINLFFSNVTPMATGGGVAQVVYLRQHGIPLGRATAATTIRTVLAVAVIFTLAPLFLMWLPALQSFSLNQQLGTALAVFAAIYLTFFALVLFRTRWLLVPLQAMLAGLHRAHALGDDRYRRWRFRLKRELIRFAHSFRAYLAGPRRWVALSVLCTVGFLLCLFSLPAVLLAALDYQIPYLTTLGLMTVTTFVMYFAPTPGASGISEGVFGTFFRDLLAGQHLVLVTVAWRFLTIYLGMLIGLILLQRDLARQSKDTKTP</sequence>
<comment type="caution">
    <text evidence="7">The sequence shown here is derived from an EMBL/GenBank/DDBJ whole genome shotgun (WGS) entry which is preliminary data.</text>
</comment>
<evidence type="ECO:0000256" key="1">
    <source>
        <dbReference type="ARBA" id="ARBA00004651"/>
    </source>
</evidence>
<evidence type="ECO:0000256" key="4">
    <source>
        <dbReference type="ARBA" id="ARBA00022989"/>
    </source>
</evidence>
<evidence type="ECO:0000256" key="6">
    <source>
        <dbReference type="SAM" id="Phobius"/>
    </source>
</evidence>
<dbReference type="NCBIfam" id="TIGR00374">
    <property type="entry name" value="flippase-like domain"/>
    <property type="match status" value="1"/>
</dbReference>
<keyword evidence="3 6" id="KW-0812">Transmembrane</keyword>
<keyword evidence="2" id="KW-1003">Cell membrane</keyword>
<dbReference type="PANTHER" id="PTHR37693:SF1">
    <property type="entry name" value="INTEGRAL MEMBRANE PROTEIN"/>
    <property type="match status" value="1"/>
</dbReference>
<gene>
    <name evidence="7" type="ORF">RYS15_15850</name>
</gene>
<evidence type="ECO:0000256" key="2">
    <source>
        <dbReference type="ARBA" id="ARBA00022475"/>
    </source>
</evidence>
<keyword evidence="5 6" id="KW-0472">Membrane</keyword>
<keyword evidence="8" id="KW-1185">Reference proteome</keyword>
<evidence type="ECO:0000313" key="7">
    <source>
        <dbReference type="EMBL" id="MDV2080160.1"/>
    </source>
</evidence>
<dbReference type="PANTHER" id="PTHR37693">
    <property type="entry name" value="PHOSPHATIDYLGLYCEROL LYSYLTRANSFERASE"/>
    <property type="match status" value="1"/>
</dbReference>
<proteinExistence type="predicted"/>
<accession>A0ABU3W0V3</accession>
<feature type="transmembrane region" description="Helical" evidence="6">
    <location>
        <begin position="26"/>
        <end position="45"/>
    </location>
</feature>
<feature type="transmembrane region" description="Helical" evidence="6">
    <location>
        <begin position="175"/>
        <end position="195"/>
    </location>
</feature>
<dbReference type="Proteomes" id="UP001269819">
    <property type="component" value="Unassembled WGS sequence"/>
</dbReference>
<feature type="transmembrane region" description="Helical" evidence="6">
    <location>
        <begin position="142"/>
        <end position="163"/>
    </location>
</feature>